<evidence type="ECO:0000313" key="3">
    <source>
        <dbReference type="EMBL" id="EIW85827.1"/>
    </source>
</evidence>
<dbReference type="EMBL" id="JH711574">
    <property type="protein sequence ID" value="EIW85827.1"/>
    <property type="molecule type" value="Genomic_DNA"/>
</dbReference>
<feature type="non-terminal residue" evidence="3">
    <location>
        <position position="342"/>
    </location>
</feature>
<dbReference type="Pfam" id="PF13640">
    <property type="entry name" value="2OG-FeII_Oxy_3"/>
    <property type="match status" value="1"/>
</dbReference>
<dbReference type="PANTHER" id="PTHR33099">
    <property type="entry name" value="FE2OG DIOXYGENASE DOMAIN-CONTAINING PROTEIN"/>
    <property type="match status" value="1"/>
</dbReference>
<dbReference type="OMA" id="DGAMEEH"/>
<name>A0A5M3N3F2_CONPW</name>
<keyword evidence="1" id="KW-0560">Oxidoreductase</keyword>
<comment type="caution">
    <text evidence="3">The sequence shown here is derived from an EMBL/GenBank/DDBJ whole genome shotgun (WGS) entry which is preliminary data.</text>
</comment>
<dbReference type="GeneID" id="19211911"/>
<organism evidence="3 4">
    <name type="scientific">Coniophora puteana (strain RWD-64-598)</name>
    <name type="common">Brown rot fungus</name>
    <dbReference type="NCBI Taxonomy" id="741705"/>
    <lineage>
        <taxon>Eukaryota</taxon>
        <taxon>Fungi</taxon>
        <taxon>Dikarya</taxon>
        <taxon>Basidiomycota</taxon>
        <taxon>Agaricomycotina</taxon>
        <taxon>Agaricomycetes</taxon>
        <taxon>Agaricomycetidae</taxon>
        <taxon>Boletales</taxon>
        <taxon>Coniophorineae</taxon>
        <taxon>Coniophoraceae</taxon>
        <taxon>Coniophora</taxon>
    </lineage>
</organism>
<dbReference type="PROSITE" id="PS51471">
    <property type="entry name" value="FE2OG_OXY"/>
    <property type="match status" value="1"/>
</dbReference>
<proteinExistence type="inferred from homology"/>
<reference evidence="4" key="1">
    <citation type="journal article" date="2012" name="Science">
        <title>The Paleozoic origin of enzymatic lignin decomposition reconstructed from 31 fungal genomes.</title>
        <authorList>
            <person name="Floudas D."/>
            <person name="Binder M."/>
            <person name="Riley R."/>
            <person name="Barry K."/>
            <person name="Blanchette R.A."/>
            <person name="Henrissat B."/>
            <person name="Martinez A.T."/>
            <person name="Otillar R."/>
            <person name="Spatafora J.W."/>
            <person name="Yadav J.S."/>
            <person name="Aerts A."/>
            <person name="Benoit I."/>
            <person name="Boyd A."/>
            <person name="Carlson A."/>
            <person name="Copeland A."/>
            <person name="Coutinho P.M."/>
            <person name="de Vries R.P."/>
            <person name="Ferreira P."/>
            <person name="Findley K."/>
            <person name="Foster B."/>
            <person name="Gaskell J."/>
            <person name="Glotzer D."/>
            <person name="Gorecki P."/>
            <person name="Heitman J."/>
            <person name="Hesse C."/>
            <person name="Hori C."/>
            <person name="Igarashi K."/>
            <person name="Jurgens J.A."/>
            <person name="Kallen N."/>
            <person name="Kersten P."/>
            <person name="Kohler A."/>
            <person name="Kuees U."/>
            <person name="Kumar T.K.A."/>
            <person name="Kuo A."/>
            <person name="LaButti K."/>
            <person name="Larrondo L.F."/>
            <person name="Lindquist E."/>
            <person name="Ling A."/>
            <person name="Lombard V."/>
            <person name="Lucas S."/>
            <person name="Lundell T."/>
            <person name="Martin R."/>
            <person name="McLaughlin D.J."/>
            <person name="Morgenstern I."/>
            <person name="Morin E."/>
            <person name="Murat C."/>
            <person name="Nagy L.G."/>
            <person name="Nolan M."/>
            <person name="Ohm R.A."/>
            <person name="Patyshakuliyeva A."/>
            <person name="Rokas A."/>
            <person name="Ruiz-Duenas F.J."/>
            <person name="Sabat G."/>
            <person name="Salamov A."/>
            <person name="Samejima M."/>
            <person name="Schmutz J."/>
            <person name="Slot J.C."/>
            <person name="St John F."/>
            <person name="Stenlid J."/>
            <person name="Sun H."/>
            <person name="Sun S."/>
            <person name="Syed K."/>
            <person name="Tsang A."/>
            <person name="Wiebenga A."/>
            <person name="Young D."/>
            <person name="Pisabarro A."/>
            <person name="Eastwood D.C."/>
            <person name="Martin F."/>
            <person name="Cullen D."/>
            <person name="Grigoriev I.V."/>
            <person name="Hibbett D.S."/>
        </authorList>
    </citation>
    <scope>NUCLEOTIDE SEQUENCE [LARGE SCALE GENOMIC DNA]</scope>
    <source>
        <strain evidence="4">RWD-64-598 SS2</strain>
    </source>
</reference>
<dbReference type="KEGG" id="cput:CONPUDRAFT_98979"/>
<keyword evidence="4" id="KW-1185">Reference proteome</keyword>
<dbReference type="InterPro" id="IPR005123">
    <property type="entry name" value="Oxoglu/Fe-dep_dioxygenase_dom"/>
</dbReference>
<keyword evidence="1" id="KW-0408">Iron</keyword>
<dbReference type="Proteomes" id="UP000053558">
    <property type="component" value="Unassembled WGS sequence"/>
</dbReference>
<sequence>MSTTQTMLDHIHAIRTAVTARPTHCRGTCEVPNDLLHLFYSKNAEDNQCSRINLSAASTDELAALASACQPATFGRNQENVLDETYRKAGKMDRSDFATLFHPGDIGLGPIIQNSLLCSDREFTMELYKLNVYGEGSFFKPHCDTPRSGSMFGSLVIVFPTPHEGGDLVLRHDGKESTIDFSDMFADGSQLSVGYIAFYSDVEHEVMPVKAGHRVTLTYNLYFNNLVSVVPHPTETEARLRTSISALVSDPTVLPDGGYLAFGLQHKYPLEANNYAWVVKRYLKGADEILARACTALKLDWSARIFYDDFFDLGAGDAFADEVVSHNSQLEDVYELNDISAN</sequence>
<protein>
    <recommendedName>
        <fullName evidence="2">Fe2OG dioxygenase domain-containing protein</fullName>
    </recommendedName>
</protein>
<evidence type="ECO:0000256" key="1">
    <source>
        <dbReference type="RuleBase" id="RU003682"/>
    </source>
</evidence>
<comment type="similarity">
    <text evidence="1">Belongs to the iron/ascorbate-dependent oxidoreductase family.</text>
</comment>
<keyword evidence="1" id="KW-0479">Metal-binding</keyword>
<dbReference type="InterPro" id="IPR044862">
    <property type="entry name" value="Pro_4_hyd_alph_FE2OG_OXY"/>
</dbReference>
<dbReference type="AlphaFoldDB" id="A0A5M3N3F2"/>
<feature type="domain" description="Fe2OG dioxygenase" evidence="2">
    <location>
        <begin position="122"/>
        <end position="223"/>
    </location>
</feature>
<dbReference type="RefSeq" id="XP_007765181.1">
    <property type="nucleotide sequence ID" value="XM_007766991.1"/>
</dbReference>
<evidence type="ECO:0000313" key="4">
    <source>
        <dbReference type="Proteomes" id="UP000053558"/>
    </source>
</evidence>
<dbReference type="GO" id="GO:0046872">
    <property type="term" value="F:metal ion binding"/>
    <property type="evidence" value="ECO:0007669"/>
    <property type="project" value="UniProtKB-KW"/>
</dbReference>
<dbReference type="Gene3D" id="2.60.120.620">
    <property type="entry name" value="q2cbj1_9rhob like domain"/>
    <property type="match status" value="1"/>
</dbReference>
<dbReference type="GO" id="GO:0016491">
    <property type="term" value="F:oxidoreductase activity"/>
    <property type="evidence" value="ECO:0007669"/>
    <property type="project" value="UniProtKB-KW"/>
</dbReference>
<evidence type="ECO:0000259" key="2">
    <source>
        <dbReference type="PROSITE" id="PS51471"/>
    </source>
</evidence>
<gene>
    <name evidence="3" type="ORF">CONPUDRAFT_98979</name>
</gene>
<dbReference type="PANTHER" id="PTHR33099:SF14">
    <property type="entry name" value="PROLYL 4-HYDROXYLASE ALPHA SUBUNIT FE(2+) 2OG DIOXYGENASE DOMAIN-CONTAINING PROTEIN"/>
    <property type="match status" value="1"/>
</dbReference>
<dbReference type="OrthoDB" id="27483at2759"/>
<accession>A0A5M3N3F2</accession>